<feature type="domain" description="ABC transmembrane type-1" evidence="9">
    <location>
        <begin position="100"/>
        <end position="319"/>
    </location>
</feature>
<keyword evidence="5 7" id="KW-1133">Transmembrane helix</keyword>
<dbReference type="AlphaFoldDB" id="A0A0F0KKZ4"/>
<feature type="transmembrane region" description="Helical" evidence="7">
    <location>
        <begin position="107"/>
        <end position="130"/>
    </location>
</feature>
<dbReference type="GO" id="GO:0005886">
    <property type="term" value="C:plasma membrane"/>
    <property type="evidence" value="ECO:0007669"/>
    <property type="project" value="UniProtKB-SubCell"/>
</dbReference>
<evidence type="ECO:0000313" key="11">
    <source>
        <dbReference type="Proteomes" id="UP000033572"/>
    </source>
</evidence>
<keyword evidence="11" id="KW-1185">Reference proteome</keyword>
<evidence type="ECO:0000256" key="7">
    <source>
        <dbReference type="RuleBase" id="RU363032"/>
    </source>
</evidence>
<dbReference type="EMBL" id="JYIU01000041">
    <property type="protein sequence ID" value="KJL21109.1"/>
    <property type="molecule type" value="Genomic_DNA"/>
</dbReference>
<evidence type="ECO:0000256" key="5">
    <source>
        <dbReference type="ARBA" id="ARBA00022989"/>
    </source>
</evidence>
<dbReference type="Pfam" id="PF00528">
    <property type="entry name" value="BPD_transp_1"/>
    <property type="match status" value="1"/>
</dbReference>
<feature type="transmembrane region" description="Helical" evidence="7">
    <location>
        <begin position="142"/>
        <end position="162"/>
    </location>
</feature>
<dbReference type="PANTHER" id="PTHR30193:SF37">
    <property type="entry name" value="INNER MEMBRANE ABC TRANSPORTER PERMEASE PROTEIN YCJO"/>
    <property type="match status" value="1"/>
</dbReference>
<name>A0A0F0KKZ4_9MICO</name>
<dbReference type="PANTHER" id="PTHR30193">
    <property type="entry name" value="ABC TRANSPORTER PERMEASE PROTEIN"/>
    <property type="match status" value="1"/>
</dbReference>
<dbReference type="Proteomes" id="UP000033572">
    <property type="component" value="Unassembled WGS sequence"/>
</dbReference>
<dbReference type="GO" id="GO:0055085">
    <property type="term" value="P:transmembrane transport"/>
    <property type="evidence" value="ECO:0007669"/>
    <property type="project" value="InterPro"/>
</dbReference>
<dbReference type="CDD" id="cd06261">
    <property type="entry name" value="TM_PBP2"/>
    <property type="match status" value="1"/>
</dbReference>
<evidence type="ECO:0000256" key="8">
    <source>
        <dbReference type="SAM" id="MobiDB-lite"/>
    </source>
</evidence>
<evidence type="ECO:0000256" key="3">
    <source>
        <dbReference type="ARBA" id="ARBA00022475"/>
    </source>
</evidence>
<keyword evidence="2 7" id="KW-0813">Transport</keyword>
<protein>
    <submittedName>
        <fullName evidence="10">Lactose transport system permease protein LacF</fullName>
    </submittedName>
</protein>
<keyword evidence="4 7" id="KW-0812">Transmembrane</keyword>
<evidence type="ECO:0000256" key="4">
    <source>
        <dbReference type="ARBA" id="ARBA00022692"/>
    </source>
</evidence>
<sequence>MADVLPARTLPATTAPARTGTSGPSRPARRRPMSGAMLPRRSALSVLVFLVPPLLLYGIAVLLPIVQSLVLSFFRWDGITDMAFVGVDNYVKMLTRDDVFWTAFGNAIGYLAICLVLQLGGALFVAGLLTALPKARELVKTIYLLPAVISTVAIAILFQRIYSLEPVGLLNQALAWIGLDGLQTAWLSDVQTVLAAVSIPEGWRFTGLYMLIIYAALMAVPRELEEAARLDGASWWQVFWRIRFPYIRPVWITTTIMATTFALRGFDIPYLLTGGGPGQASELLTTYMYKTAFVHTDYGYASAISVFIVIECLVAVGLILLVLRRKDRS</sequence>
<comment type="caution">
    <text evidence="10">The sequence shown here is derived from an EMBL/GenBank/DDBJ whole genome shotgun (WGS) entry which is preliminary data.</text>
</comment>
<organism evidence="10 11">
    <name type="scientific">Microbacterium foliorum</name>
    <dbReference type="NCBI Taxonomy" id="104336"/>
    <lineage>
        <taxon>Bacteria</taxon>
        <taxon>Bacillati</taxon>
        <taxon>Actinomycetota</taxon>
        <taxon>Actinomycetes</taxon>
        <taxon>Micrococcales</taxon>
        <taxon>Microbacteriaceae</taxon>
        <taxon>Microbacterium</taxon>
    </lineage>
</organism>
<keyword evidence="6 7" id="KW-0472">Membrane</keyword>
<dbReference type="SUPFAM" id="SSF161098">
    <property type="entry name" value="MetI-like"/>
    <property type="match status" value="1"/>
</dbReference>
<evidence type="ECO:0000256" key="2">
    <source>
        <dbReference type="ARBA" id="ARBA00022448"/>
    </source>
</evidence>
<reference evidence="10 11" key="1">
    <citation type="submission" date="2015-02" db="EMBL/GenBank/DDBJ databases">
        <title>Draft genome sequences of ten Microbacterium spp. with emphasis on heavy metal contaminated environments.</title>
        <authorList>
            <person name="Corretto E."/>
        </authorList>
    </citation>
    <scope>NUCLEOTIDE SEQUENCE [LARGE SCALE GENOMIC DNA]</scope>
    <source>
        <strain evidence="10 11">DSM 12966</strain>
    </source>
</reference>
<feature type="region of interest" description="Disordered" evidence="8">
    <location>
        <begin position="13"/>
        <end position="33"/>
    </location>
</feature>
<comment type="similarity">
    <text evidence="7">Belongs to the binding-protein-dependent transport system permease family.</text>
</comment>
<feature type="transmembrane region" description="Helical" evidence="7">
    <location>
        <begin position="246"/>
        <end position="266"/>
    </location>
</feature>
<feature type="transmembrane region" description="Helical" evidence="7">
    <location>
        <begin position="43"/>
        <end position="66"/>
    </location>
</feature>
<dbReference type="InterPro" id="IPR000515">
    <property type="entry name" value="MetI-like"/>
</dbReference>
<gene>
    <name evidence="10" type="primary">lacF_11</name>
    <name evidence="10" type="ORF">RN50_01793</name>
</gene>
<feature type="transmembrane region" description="Helical" evidence="7">
    <location>
        <begin position="202"/>
        <end position="220"/>
    </location>
</feature>
<feature type="transmembrane region" description="Helical" evidence="7">
    <location>
        <begin position="298"/>
        <end position="323"/>
    </location>
</feature>
<keyword evidence="3" id="KW-1003">Cell membrane</keyword>
<dbReference type="PATRIC" id="fig|104336.4.peg.1832"/>
<dbReference type="InterPro" id="IPR051393">
    <property type="entry name" value="ABC_transporter_permease"/>
</dbReference>
<evidence type="ECO:0000259" key="9">
    <source>
        <dbReference type="PROSITE" id="PS50928"/>
    </source>
</evidence>
<evidence type="ECO:0000256" key="1">
    <source>
        <dbReference type="ARBA" id="ARBA00004651"/>
    </source>
</evidence>
<dbReference type="Gene3D" id="1.10.3720.10">
    <property type="entry name" value="MetI-like"/>
    <property type="match status" value="1"/>
</dbReference>
<evidence type="ECO:0000256" key="6">
    <source>
        <dbReference type="ARBA" id="ARBA00023136"/>
    </source>
</evidence>
<evidence type="ECO:0000313" key="10">
    <source>
        <dbReference type="EMBL" id="KJL21109.1"/>
    </source>
</evidence>
<comment type="subcellular location">
    <subcellularLocation>
        <location evidence="1 7">Cell membrane</location>
        <topology evidence="1 7">Multi-pass membrane protein</topology>
    </subcellularLocation>
</comment>
<dbReference type="PROSITE" id="PS50928">
    <property type="entry name" value="ABC_TM1"/>
    <property type="match status" value="1"/>
</dbReference>
<proteinExistence type="inferred from homology"/>
<dbReference type="InterPro" id="IPR035906">
    <property type="entry name" value="MetI-like_sf"/>
</dbReference>
<accession>A0A0F0KKZ4</accession>